<sequence>MSDEKYPDYDPKIVQDFFDNHYVDRGMLKWQGYYLSDHTSALNKEAEEKQRHFEPKALQSMAEISQRLATAYANIYRVSIQCYAHNSEGKLSADIIGHVKGYDDVSVYIEENGFLRLDDIRHVTVLKP</sequence>
<dbReference type="OrthoDB" id="1644322at2"/>
<evidence type="ECO:0008006" key="3">
    <source>
        <dbReference type="Google" id="ProtNLM"/>
    </source>
</evidence>
<comment type="caution">
    <text evidence="1">The sequence shown here is derived from an EMBL/GenBank/DDBJ whole genome shotgun (WGS) entry which is preliminary data.</text>
</comment>
<gene>
    <name evidence="1" type="ORF">FD35_GL000461</name>
</gene>
<keyword evidence="2" id="KW-1185">Reference proteome</keyword>
<dbReference type="PATRIC" id="fig|1114972.6.peg.460"/>
<protein>
    <recommendedName>
        <fullName evidence="3">DNA-directed RNA polymerase beta subunit</fullName>
    </recommendedName>
</protein>
<dbReference type="AlphaFoldDB" id="A0A0R1RW19"/>
<proteinExistence type="predicted"/>
<reference evidence="1 2" key="1">
    <citation type="journal article" date="2015" name="Genome Announc.">
        <title>Expanding the biotechnology potential of lactobacilli through comparative genomics of 213 strains and associated genera.</title>
        <authorList>
            <person name="Sun Z."/>
            <person name="Harris H.M."/>
            <person name="McCann A."/>
            <person name="Guo C."/>
            <person name="Argimon S."/>
            <person name="Zhang W."/>
            <person name="Yang X."/>
            <person name="Jeffery I.B."/>
            <person name="Cooney J.C."/>
            <person name="Kagawa T.F."/>
            <person name="Liu W."/>
            <person name="Song Y."/>
            <person name="Salvetti E."/>
            <person name="Wrobel A."/>
            <person name="Rasinkangas P."/>
            <person name="Parkhill J."/>
            <person name="Rea M.C."/>
            <person name="O'Sullivan O."/>
            <person name="Ritari J."/>
            <person name="Douillard F.P."/>
            <person name="Paul Ross R."/>
            <person name="Yang R."/>
            <person name="Briner A.E."/>
            <person name="Felis G.E."/>
            <person name="de Vos W.M."/>
            <person name="Barrangou R."/>
            <person name="Klaenhammer T.R."/>
            <person name="Caufield P.W."/>
            <person name="Cui Y."/>
            <person name="Zhang H."/>
            <person name="O'Toole P.W."/>
        </authorList>
    </citation>
    <scope>NUCLEOTIDE SEQUENCE [LARGE SCALE GENOMIC DNA]</scope>
    <source>
        <strain evidence="1 2">DSM 15814</strain>
    </source>
</reference>
<dbReference type="EMBL" id="AZFF01000001">
    <property type="protein sequence ID" value="KRL57443.1"/>
    <property type="molecule type" value="Genomic_DNA"/>
</dbReference>
<dbReference type="RefSeq" id="WP_017261655.1">
    <property type="nucleotide sequence ID" value="NZ_AUAW01000001.1"/>
</dbReference>
<dbReference type="Proteomes" id="UP000051999">
    <property type="component" value="Unassembled WGS sequence"/>
</dbReference>
<name>A0A0R1RW19_9LACO</name>
<evidence type="ECO:0000313" key="2">
    <source>
        <dbReference type="Proteomes" id="UP000051999"/>
    </source>
</evidence>
<accession>A0A0R1RW19</accession>
<organism evidence="1 2">
    <name type="scientific">Furfurilactobacillus rossiae DSM 15814</name>
    <dbReference type="NCBI Taxonomy" id="1114972"/>
    <lineage>
        <taxon>Bacteria</taxon>
        <taxon>Bacillati</taxon>
        <taxon>Bacillota</taxon>
        <taxon>Bacilli</taxon>
        <taxon>Lactobacillales</taxon>
        <taxon>Lactobacillaceae</taxon>
        <taxon>Furfurilactobacillus</taxon>
    </lineage>
</organism>
<dbReference type="STRING" id="1114972.FD35_GL000461"/>
<evidence type="ECO:0000313" key="1">
    <source>
        <dbReference type="EMBL" id="KRL57443.1"/>
    </source>
</evidence>
<dbReference type="eggNOG" id="ENOG5033CM8">
    <property type="taxonomic scope" value="Bacteria"/>
</dbReference>